<protein>
    <submittedName>
        <fullName evidence="1">Uncharacterized protein</fullName>
    </submittedName>
</protein>
<evidence type="ECO:0000313" key="1">
    <source>
        <dbReference type="EMBL" id="CUS42675.1"/>
    </source>
</evidence>
<dbReference type="EMBL" id="CZQC01000069">
    <property type="protein sequence ID" value="CUS42675.1"/>
    <property type="molecule type" value="Genomic_DNA"/>
</dbReference>
<dbReference type="AlphaFoldDB" id="A0A160TDM3"/>
<accession>A0A160TDM3</accession>
<sequence length="37" mass="3688">MSAASGIVSASLAASAALSTSGCDVRVFFFQLPLVGR</sequence>
<gene>
    <name evidence="1" type="ORF">MGWOODY_Tha2648</name>
</gene>
<reference evidence="1" key="1">
    <citation type="submission" date="2015-10" db="EMBL/GenBank/DDBJ databases">
        <authorList>
            <person name="Gilbert D.G."/>
        </authorList>
    </citation>
    <scope>NUCLEOTIDE SEQUENCE</scope>
</reference>
<name>A0A160TDM3_9ZZZZ</name>
<organism evidence="1">
    <name type="scientific">hydrothermal vent metagenome</name>
    <dbReference type="NCBI Taxonomy" id="652676"/>
    <lineage>
        <taxon>unclassified sequences</taxon>
        <taxon>metagenomes</taxon>
        <taxon>ecological metagenomes</taxon>
    </lineage>
</organism>
<proteinExistence type="predicted"/>